<accession>A0A9N9BDT0</accession>
<keyword evidence="2" id="KW-1185">Reference proteome</keyword>
<dbReference type="Proteomes" id="UP000789570">
    <property type="component" value="Unassembled WGS sequence"/>
</dbReference>
<organism evidence="1 2">
    <name type="scientific">Funneliformis caledonium</name>
    <dbReference type="NCBI Taxonomy" id="1117310"/>
    <lineage>
        <taxon>Eukaryota</taxon>
        <taxon>Fungi</taxon>
        <taxon>Fungi incertae sedis</taxon>
        <taxon>Mucoromycota</taxon>
        <taxon>Glomeromycotina</taxon>
        <taxon>Glomeromycetes</taxon>
        <taxon>Glomerales</taxon>
        <taxon>Glomeraceae</taxon>
        <taxon>Funneliformis</taxon>
    </lineage>
</organism>
<reference evidence="1" key="1">
    <citation type="submission" date="2021-06" db="EMBL/GenBank/DDBJ databases">
        <authorList>
            <person name="Kallberg Y."/>
            <person name="Tangrot J."/>
            <person name="Rosling A."/>
        </authorList>
    </citation>
    <scope>NUCLEOTIDE SEQUENCE</scope>
    <source>
        <strain evidence="1">UK204</strain>
    </source>
</reference>
<gene>
    <name evidence="1" type="ORF">FCALED_LOCUS6565</name>
</gene>
<dbReference type="EMBL" id="CAJVPQ010001592">
    <property type="protein sequence ID" value="CAG8560283.1"/>
    <property type="molecule type" value="Genomic_DNA"/>
</dbReference>
<evidence type="ECO:0000313" key="1">
    <source>
        <dbReference type="EMBL" id="CAG8560283.1"/>
    </source>
</evidence>
<sequence length="86" mass="10188">YQTIIKILYPSSFHNRINQAQNRDNFTETFEQVITDEERDSCKDSTEGEQSDVDYIQNNGYQGEEMNTNVNEVWYVNINIIDYKIP</sequence>
<dbReference type="AlphaFoldDB" id="A0A9N9BDT0"/>
<evidence type="ECO:0000313" key="2">
    <source>
        <dbReference type="Proteomes" id="UP000789570"/>
    </source>
</evidence>
<proteinExistence type="predicted"/>
<dbReference type="OrthoDB" id="10322225at2759"/>
<feature type="non-terminal residue" evidence="1">
    <location>
        <position position="1"/>
    </location>
</feature>
<protein>
    <submittedName>
        <fullName evidence="1">17456_t:CDS:1</fullName>
    </submittedName>
</protein>
<name>A0A9N9BDT0_9GLOM</name>
<comment type="caution">
    <text evidence="1">The sequence shown here is derived from an EMBL/GenBank/DDBJ whole genome shotgun (WGS) entry which is preliminary data.</text>
</comment>